<feature type="region of interest" description="Disordered" evidence="1">
    <location>
        <begin position="39"/>
        <end position="67"/>
    </location>
</feature>
<dbReference type="OrthoDB" id="273181at2759"/>
<dbReference type="RefSeq" id="XP_013903312.1">
    <property type="nucleotide sequence ID" value="XM_014047858.1"/>
</dbReference>
<dbReference type="SUPFAM" id="SSF50156">
    <property type="entry name" value="PDZ domain-like"/>
    <property type="match status" value="1"/>
</dbReference>
<evidence type="ECO:0000256" key="1">
    <source>
        <dbReference type="SAM" id="MobiDB-lite"/>
    </source>
</evidence>
<dbReference type="AlphaFoldDB" id="A0A0D2K0Z9"/>
<dbReference type="KEGG" id="mng:MNEG_3669"/>
<evidence type="ECO:0000313" key="2">
    <source>
        <dbReference type="EMBL" id="KIZ04293.1"/>
    </source>
</evidence>
<dbReference type="InterPro" id="IPR036034">
    <property type="entry name" value="PDZ_sf"/>
</dbReference>
<dbReference type="Proteomes" id="UP000054498">
    <property type="component" value="Unassembled WGS sequence"/>
</dbReference>
<evidence type="ECO:0008006" key="4">
    <source>
        <dbReference type="Google" id="ProtNLM"/>
    </source>
</evidence>
<dbReference type="EMBL" id="KK100691">
    <property type="protein sequence ID" value="KIZ04293.1"/>
    <property type="molecule type" value="Genomic_DNA"/>
</dbReference>
<accession>A0A0D2K0Z9</accession>
<feature type="compositionally biased region" description="Low complexity" evidence="1">
    <location>
        <begin position="40"/>
        <end position="67"/>
    </location>
</feature>
<gene>
    <name evidence="2" type="ORF">MNEG_3669</name>
</gene>
<sequence>MLACSTLGRAPVVTRGGAVLTTERRSVCGATAALRRRQRAAPAWRPSAAAPDAAAEGAASSSGGSAAASLPGQRLVATLPKPVGVVFSQKEGGPVFIESVVPGGNADKAGIKPGDILNRCSAVTLKAGKEGRYERVGHGDRPYDNWEPFASSSSGGVGEGHAAVPAGAGTAPLHPQDAAAEAAAEIMIDTEGLKFETVMSALKSNNERWGFKTVTLVIRRPPPAEE</sequence>
<protein>
    <recommendedName>
        <fullName evidence="4">PDZ domain-containing protein</fullName>
    </recommendedName>
</protein>
<dbReference type="GeneID" id="25736547"/>
<reference evidence="2 3" key="1">
    <citation type="journal article" date="2013" name="BMC Genomics">
        <title>Reconstruction of the lipid metabolism for the microalga Monoraphidium neglectum from its genome sequence reveals characteristics suitable for biofuel production.</title>
        <authorList>
            <person name="Bogen C."/>
            <person name="Al-Dilaimi A."/>
            <person name="Albersmeier A."/>
            <person name="Wichmann J."/>
            <person name="Grundmann M."/>
            <person name="Rupp O."/>
            <person name="Lauersen K.J."/>
            <person name="Blifernez-Klassen O."/>
            <person name="Kalinowski J."/>
            <person name="Goesmann A."/>
            <person name="Mussgnug J.H."/>
            <person name="Kruse O."/>
        </authorList>
    </citation>
    <scope>NUCLEOTIDE SEQUENCE [LARGE SCALE GENOMIC DNA]</scope>
    <source>
        <strain evidence="2 3">SAG 48.87</strain>
    </source>
</reference>
<keyword evidence="3" id="KW-1185">Reference proteome</keyword>
<name>A0A0D2K0Z9_9CHLO</name>
<evidence type="ECO:0000313" key="3">
    <source>
        <dbReference type="Proteomes" id="UP000054498"/>
    </source>
</evidence>
<dbReference type="Gene3D" id="2.30.42.10">
    <property type="match status" value="1"/>
</dbReference>
<organism evidence="2 3">
    <name type="scientific">Monoraphidium neglectum</name>
    <dbReference type="NCBI Taxonomy" id="145388"/>
    <lineage>
        <taxon>Eukaryota</taxon>
        <taxon>Viridiplantae</taxon>
        <taxon>Chlorophyta</taxon>
        <taxon>core chlorophytes</taxon>
        <taxon>Chlorophyceae</taxon>
        <taxon>CS clade</taxon>
        <taxon>Sphaeropleales</taxon>
        <taxon>Selenastraceae</taxon>
        <taxon>Monoraphidium</taxon>
    </lineage>
</organism>
<proteinExistence type="predicted"/>